<organism evidence="1 2">
    <name type="scientific">Sinanodonta woodiana</name>
    <name type="common">Chinese pond mussel</name>
    <name type="synonym">Anodonta woodiana</name>
    <dbReference type="NCBI Taxonomy" id="1069815"/>
    <lineage>
        <taxon>Eukaryota</taxon>
        <taxon>Metazoa</taxon>
        <taxon>Spiralia</taxon>
        <taxon>Lophotrochozoa</taxon>
        <taxon>Mollusca</taxon>
        <taxon>Bivalvia</taxon>
        <taxon>Autobranchia</taxon>
        <taxon>Heteroconchia</taxon>
        <taxon>Palaeoheterodonta</taxon>
        <taxon>Unionida</taxon>
        <taxon>Unionoidea</taxon>
        <taxon>Unionidae</taxon>
        <taxon>Unioninae</taxon>
        <taxon>Sinanodonta</taxon>
    </lineage>
</organism>
<dbReference type="EMBL" id="JBJQND010000007">
    <property type="protein sequence ID" value="KAL3870162.1"/>
    <property type="molecule type" value="Genomic_DNA"/>
</dbReference>
<evidence type="ECO:0000313" key="1">
    <source>
        <dbReference type="EMBL" id="KAL3870162.1"/>
    </source>
</evidence>
<comment type="caution">
    <text evidence="1">The sequence shown here is derived from an EMBL/GenBank/DDBJ whole genome shotgun (WGS) entry which is preliminary data.</text>
</comment>
<sequence length="324" mass="36746">MTEDTIHTPTARATKKSTIGCRTSADKIAEKIGEWFLNSNAYKNNMLCDISLVDYTVGATPKQELIPISEPFCDNCMLFALVPEMEATKSNKNTWRITEICTSKINGIVRQALNNANLDLKGGSYIKAKIPMLLEDNLPENKQQGQIRSTAQEILKYNTKALHRFNTQYNNQRKIVVPVKVDLANIPLAEIISKLSTALTELELNHVYFADIDITQDFANIFNKTEVINFLREKGFNLQGDRDNVWDYDAPTILNNNNGVGRNCITWITKYDNIKTRCKVYNKQVCQWTSAGTTKSIGNHLLDYVKCPDQRLGETFKSQLAQQH</sequence>
<protein>
    <submittedName>
        <fullName evidence="1">Uncharacterized protein</fullName>
    </submittedName>
</protein>
<gene>
    <name evidence="1" type="ORF">ACJMK2_038244</name>
</gene>
<feature type="non-terminal residue" evidence="1">
    <location>
        <position position="324"/>
    </location>
</feature>
<keyword evidence="2" id="KW-1185">Reference proteome</keyword>
<reference evidence="1 2" key="1">
    <citation type="submission" date="2024-11" db="EMBL/GenBank/DDBJ databases">
        <title>Chromosome-level genome assembly of the freshwater bivalve Anodonta woodiana.</title>
        <authorList>
            <person name="Chen X."/>
        </authorList>
    </citation>
    <scope>NUCLEOTIDE SEQUENCE [LARGE SCALE GENOMIC DNA]</scope>
    <source>
        <strain evidence="1">MN2024</strain>
        <tissue evidence="1">Gills</tissue>
    </source>
</reference>
<proteinExistence type="predicted"/>
<name>A0ABD3W8F7_SINWO</name>
<dbReference type="Proteomes" id="UP001634394">
    <property type="component" value="Unassembled WGS sequence"/>
</dbReference>
<dbReference type="AlphaFoldDB" id="A0ABD3W8F7"/>
<accession>A0ABD3W8F7</accession>
<evidence type="ECO:0000313" key="2">
    <source>
        <dbReference type="Proteomes" id="UP001634394"/>
    </source>
</evidence>